<name>A0A6J7PDH6_9ZZZZ</name>
<accession>A0A6J7PDH6</accession>
<evidence type="ECO:0000313" key="4">
    <source>
        <dbReference type="EMBL" id="CAB4712302.1"/>
    </source>
</evidence>
<evidence type="ECO:0000313" key="3">
    <source>
        <dbReference type="EMBL" id="CAB4362965.1"/>
    </source>
</evidence>
<sequence>MNLKAAARRLGLHYQTAYRYVRSGELVAVKLGATYEVSEAAIEQFRRHRHELSELSSEGEFIGEHDQHATSPLEALRADLALMLDRTTLSAQPVFDRIVRHAITEIGDGCVLRLLADDGAALRTAAVAHLDPTAHSLLAAIQDSPLPLSLDDHELEALRDGGIQRVDFLRQDAARRMIPREFLQYGDQLRFFGLLAVPVRNAGGAVVGLLTITRSRAGWAFDDQAEACARELADWAAAAHTRLATARAGWKARSSIHRAVEVVLAIDPTQLAAQLDSLLSGLAGVSVGAAALSTDGTLLAANSWFGPEFASIIGDTAAWDRLLGGDTDFLDTQFEIANTHVDAHWAVAKRPDATPEVIIVTCTRALPTRPTTAVASIDATPYAVAS</sequence>
<dbReference type="InterPro" id="IPR003018">
    <property type="entry name" value="GAF"/>
</dbReference>
<dbReference type="EMBL" id="CAEZYF010000003">
    <property type="protein sequence ID" value="CAB4712302.1"/>
    <property type="molecule type" value="Genomic_DNA"/>
</dbReference>
<dbReference type="Pfam" id="PF01590">
    <property type="entry name" value="GAF"/>
    <property type="match status" value="1"/>
</dbReference>
<dbReference type="AlphaFoldDB" id="A0A6J7PDH6"/>
<evidence type="ECO:0000259" key="2">
    <source>
        <dbReference type="Pfam" id="PF12728"/>
    </source>
</evidence>
<dbReference type="InterPro" id="IPR041657">
    <property type="entry name" value="HTH_17"/>
</dbReference>
<dbReference type="EMBL" id="CAFBOL010000064">
    <property type="protein sequence ID" value="CAB5000752.1"/>
    <property type="molecule type" value="Genomic_DNA"/>
</dbReference>
<evidence type="ECO:0000313" key="7">
    <source>
        <dbReference type="EMBL" id="CAB5000752.1"/>
    </source>
</evidence>
<dbReference type="EMBL" id="CAFBMT010000003">
    <property type="protein sequence ID" value="CAB4919893.1"/>
    <property type="molecule type" value="Genomic_DNA"/>
</dbReference>
<feature type="domain" description="GAF" evidence="1">
    <location>
        <begin position="93"/>
        <end position="239"/>
    </location>
</feature>
<dbReference type="EMBL" id="CAFBIY010000035">
    <property type="protein sequence ID" value="CAB4849250.1"/>
    <property type="molecule type" value="Genomic_DNA"/>
</dbReference>
<dbReference type="Pfam" id="PF12728">
    <property type="entry name" value="HTH_17"/>
    <property type="match status" value="1"/>
</dbReference>
<organism evidence="7">
    <name type="scientific">freshwater metagenome</name>
    <dbReference type="NCBI Taxonomy" id="449393"/>
    <lineage>
        <taxon>unclassified sequences</taxon>
        <taxon>metagenomes</taxon>
        <taxon>ecological metagenomes</taxon>
    </lineage>
</organism>
<gene>
    <name evidence="4" type="ORF">UFOPK2656_00754</name>
    <name evidence="5" type="ORF">UFOPK3267_00882</name>
    <name evidence="6" type="ORF">UFOPK3651_00792</name>
    <name evidence="7" type="ORF">UFOPK3931_02119</name>
    <name evidence="3" type="ORF">UFOPK4189_00752</name>
</gene>
<protein>
    <submittedName>
        <fullName evidence="7">Unannotated protein</fullName>
    </submittedName>
</protein>
<proteinExistence type="predicted"/>
<dbReference type="SUPFAM" id="SSF55781">
    <property type="entry name" value="GAF domain-like"/>
    <property type="match status" value="1"/>
</dbReference>
<dbReference type="Gene3D" id="3.30.450.40">
    <property type="match status" value="1"/>
</dbReference>
<dbReference type="InterPro" id="IPR029016">
    <property type="entry name" value="GAF-like_dom_sf"/>
</dbReference>
<evidence type="ECO:0000313" key="5">
    <source>
        <dbReference type="EMBL" id="CAB4849250.1"/>
    </source>
</evidence>
<evidence type="ECO:0000313" key="6">
    <source>
        <dbReference type="EMBL" id="CAB4919893.1"/>
    </source>
</evidence>
<dbReference type="EMBL" id="CAESGF010000003">
    <property type="protein sequence ID" value="CAB4362965.1"/>
    <property type="molecule type" value="Genomic_DNA"/>
</dbReference>
<evidence type="ECO:0000259" key="1">
    <source>
        <dbReference type="Pfam" id="PF01590"/>
    </source>
</evidence>
<reference evidence="7" key="1">
    <citation type="submission" date="2020-05" db="EMBL/GenBank/DDBJ databases">
        <authorList>
            <person name="Chiriac C."/>
            <person name="Salcher M."/>
            <person name="Ghai R."/>
            <person name="Kavagutti S V."/>
        </authorList>
    </citation>
    <scope>NUCLEOTIDE SEQUENCE</scope>
</reference>
<feature type="domain" description="Helix-turn-helix" evidence="2">
    <location>
        <begin position="2"/>
        <end position="48"/>
    </location>
</feature>